<gene>
    <name evidence="1" type="ORF">HZH66_013367</name>
</gene>
<proteinExistence type="predicted"/>
<sequence length="69" mass="8302">MKMKQVEIPIQGQDKEGIREILEGIPDRKEFVEGIKENERNTRAMGERYEKLLDIEREHLEKIMKDIIY</sequence>
<comment type="caution">
    <text evidence="1">The sequence shown here is derived from an EMBL/GenBank/DDBJ whole genome shotgun (WGS) entry which is preliminary data.</text>
</comment>
<dbReference type="EMBL" id="JACSEA010000018">
    <property type="protein sequence ID" value="KAF7382965.1"/>
    <property type="molecule type" value="Genomic_DNA"/>
</dbReference>
<keyword evidence="2" id="KW-1185">Reference proteome</keyword>
<accession>A0A834MRX9</accession>
<evidence type="ECO:0000313" key="1">
    <source>
        <dbReference type="EMBL" id="KAF7382965.1"/>
    </source>
</evidence>
<dbReference type="Proteomes" id="UP000614350">
    <property type="component" value="Unassembled WGS sequence"/>
</dbReference>
<protein>
    <submittedName>
        <fullName evidence="1">Uncharacterized protein</fullName>
    </submittedName>
</protein>
<name>A0A834MRX9_VESVU</name>
<dbReference type="AlphaFoldDB" id="A0A834MRX9"/>
<organism evidence="1 2">
    <name type="scientific">Vespula vulgaris</name>
    <name type="common">Yellow jacket</name>
    <name type="synonym">Wasp</name>
    <dbReference type="NCBI Taxonomy" id="7454"/>
    <lineage>
        <taxon>Eukaryota</taxon>
        <taxon>Metazoa</taxon>
        <taxon>Ecdysozoa</taxon>
        <taxon>Arthropoda</taxon>
        <taxon>Hexapoda</taxon>
        <taxon>Insecta</taxon>
        <taxon>Pterygota</taxon>
        <taxon>Neoptera</taxon>
        <taxon>Endopterygota</taxon>
        <taxon>Hymenoptera</taxon>
        <taxon>Apocrita</taxon>
        <taxon>Aculeata</taxon>
        <taxon>Vespoidea</taxon>
        <taxon>Vespidae</taxon>
        <taxon>Vespinae</taxon>
        <taxon>Vespula</taxon>
    </lineage>
</organism>
<reference evidence="1" key="1">
    <citation type="journal article" date="2020" name="G3 (Bethesda)">
        <title>High-Quality Assemblies for Three Invasive Social Wasps from the &lt;i&gt;Vespula&lt;/i&gt; Genus.</title>
        <authorList>
            <person name="Harrop T.W.R."/>
            <person name="Guhlin J."/>
            <person name="McLaughlin G.M."/>
            <person name="Permina E."/>
            <person name="Stockwell P."/>
            <person name="Gilligan J."/>
            <person name="Le Lec M.F."/>
            <person name="Gruber M.A.M."/>
            <person name="Quinn O."/>
            <person name="Lovegrove M."/>
            <person name="Duncan E.J."/>
            <person name="Remnant E.J."/>
            <person name="Van Eeckhoven J."/>
            <person name="Graham B."/>
            <person name="Knapp R.A."/>
            <person name="Langford K.W."/>
            <person name="Kronenberg Z."/>
            <person name="Press M.O."/>
            <person name="Eacker S.M."/>
            <person name="Wilson-Rankin E.E."/>
            <person name="Purcell J."/>
            <person name="Lester P.J."/>
            <person name="Dearden P.K."/>
        </authorList>
    </citation>
    <scope>NUCLEOTIDE SEQUENCE</scope>
    <source>
        <strain evidence="1">Marl-1</strain>
    </source>
</reference>
<evidence type="ECO:0000313" key="2">
    <source>
        <dbReference type="Proteomes" id="UP000614350"/>
    </source>
</evidence>